<dbReference type="GO" id="GO:0000155">
    <property type="term" value="F:phosphorelay sensor kinase activity"/>
    <property type="evidence" value="ECO:0007669"/>
    <property type="project" value="InterPro"/>
</dbReference>
<dbReference type="NCBIfam" id="NF041832">
    <property type="entry name" value="near_NosP_CTERM"/>
    <property type="match status" value="1"/>
</dbReference>
<evidence type="ECO:0000259" key="15">
    <source>
        <dbReference type="PROSITE" id="PS50110"/>
    </source>
</evidence>
<dbReference type="PRINTS" id="PR00344">
    <property type="entry name" value="BCTRLSENSOR"/>
</dbReference>
<evidence type="ECO:0000256" key="13">
    <source>
        <dbReference type="SAM" id="Phobius"/>
    </source>
</evidence>
<comment type="similarity">
    <text evidence="3">Belongs to the sodium:solute symporter (SSF) (TC 2.A.21) family.</text>
</comment>
<dbReference type="Pfam" id="PF00072">
    <property type="entry name" value="Response_reg"/>
    <property type="match status" value="1"/>
</dbReference>
<dbReference type="PROSITE" id="PS50283">
    <property type="entry name" value="NA_SOLUT_SYMP_3"/>
    <property type="match status" value="1"/>
</dbReference>
<dbReference type="Gene3D" id="1.20.1730.10">
    <property type="entry name" value="Sodium/glucose cotransporter"/>
    <property type="match status" value="1"/>
</dbReference>
<feature type="transmembrane region" description="Helical" evidence="13">
    <location>
        <begin position="251"/>
        <end position="272"/>
    </location>
</feature>
<feature type="transmembrane region" description="Helical" evidence="13">
    <location>
        <begin position="392"/>
        <end position="412"/>
    </location>
</feature>
<comment type="catalytic activity">
    <reaction evidence="1">
        <text>ATP + protein L-histidine = ADP + protein N-phospho-L-histidine.</text>
        <dbReference type="EC" id="2.7.13.3"/>
    </reaction>
</comment>
<feature type="domain" description="Histidine kinase" evidence="14">
    <location>
        <begin position="805"/>
        <end position="1019"/>
    </location>
</feature>
<dbReference type="eggNOG" id="COG0591">
    <property type="taxonomic scope" value="Bacteria"/>
</dbReference>
<evidence type="ECO:0000256" key="3">
    <source>
        <dbReference type="ARBA" id="ARBA00006434"/>
    </source>
</evidence>
<feature type="modified residue" description="4-aspartylphosphate" evidence="11">
    <location>
        <position position="1091"/>
    </location>
</feature>
<dbReference type="STRING" id="425104.Ssed_1864"/>
<dbReference type="PROSITE" id="PS50110">
    <property type="entry name" value="RESPONSE_REGULATORY"/>
    <property type="match status" value="1"/>
</dbReference>
<dbReference type="Pfam" id="PF00512">
    <property type="entry name" value="HisKA"/>
    <property type="match status" value="1"/>
</dbReference>
<feature type="transmembrane region" description="Helical" evidence="13">
    <location>
        <begin position="54"/>
        <end position="73"/>
    </location>
</feature>
<dbReference type="EC" id="2.7.13.3" evidence="4"/>
<dbReference type="Pfam" id="PF02518">
    <property type="entry name" value="HATPase_c"/>
    <property type="match status" value="1"/>
</dbReference>
<protein>
    <recommendedName>
        <fullName evidence="4">histidine kinase</fullName>
        <ecNumber evidence="4">2.7.13.3</ecNumber>
    </recommendedName>
</protein>
<feature type="transmembrane region" description="Helical" evidence="13">
    <location>
        <begin position="20"/>
        <end position="42"/>
    </location>
</feature>
<dbReference type="FunFam" id="3.40.50.2300:FF:000396">
    <property type="entry name" value="Hybrid sensor histidine kinase/response regulator"/>
    <property type="match status" value="1"/>
</dbReference>
<dbReference type="KEGG" id="sse:Ssed_1864"/>
<keyword evidence="5 11" id="KW-0597">Phosphoprotein</keyword>
<dbReference type="Gene3D" id="3.30.565.10">
    <property type="entry name" value="Histidine kinase-like ATPase, C-terminal domain"/>
    <property type="match status" value="1"/>
</dbReference>
<dbReference type="CDD" id="cd00082">
    <property type="entry name" value="HisKA"/>
    <property type="match status" value="1"/>
</dbReference>
<dbReference type="CDD" id="cd00156">
    <property type="entry name" value="REC"/>
    <property type="match status" value="1"/>
</dbReference>
<dbReference type="SUPFAM" id="SSF52172">
    <property type="entry name" value="CheY-like"/>
    <property type="match status" value="1"/>
</dbReference>
<feature type="transmembrane region" description="Helical" evidence="13">
    <location>
        <begin position="424"/>
        <end position="445"/>
    </location>
</feature>
<name>A8FUF2_SHESH</name>
<dbReference type="InterPro" id="IPR035965">
    <property type="entry name" value="PAS-like_dom_sf"/>
</dbReference>
<evidence type="ECO:0000256" key="9">
    <source>
        <dbReference type="ARBA" id="ARBA00022989"/>
    </source>
</evidence>
<dbReference type="InterPro" id="IPR038377">
    <property type="entry name" value="Na/Glc_symporter_sf"/>
</dbReference>
<dbReference type="InterPro" id="IPR001734">
    <property type="entry name" value="Na/solute_symporter"/>
</dbReference>
<evidence type="ECO:0000256" key="6">
    <source>
        <dbReference type="ARBA" id="ARBA00022679"/>
    </source>
</evidence>
<evidence type="ECO:0000256" key="8">
    <source>
        <dbReference type="ARBA" id="ARBA00022777"/>
    </source>
</evidence>
<keyword evidence="7 13" id="KW-0812">Transmembrane</keyword>
<reference evidence="16 17" key="1">
    <citation type="submission" date="2007-08" db="EMBL/GenBank/DDBJ databases">
        <title>Complete sequence of Shewanella sediminis HAW-EB3.</title>
        <authorList>
            <consortium name="US DOE Joint Genome Institute"/>
            <person name="Copeland A."/>
            <person name="Lucas S."/>
            <person name="Lapidus A."/>
            <person name="Barry K."/>
            <person name="Glavina del Rio T."/>
            <person name="Dalin E."/>
            <person name="Tice H."/>
            <person name="Pitluck S."/>
            <person name="Chertkov O."/>
            <person name="Brettin T."/>
            <person name="Bruce D."/>
            <person name="Detter J.C."/>
            <person name="Han C."/>
            <person name="Schmutz J."/>
            <person name="Larimer F."/>
            <person name="Land M."/>
            <person name="Hauser L."/>
            <person name="Kyrpides N."/>
            <person name="Kim E."/>
            <person name="Zhao J.-S."/>
            <person name="Richardson P."/>
        </authorList>
    </citation>
    <scope>NUCLEOTIDE SEQUENCE [LARGE SCALE GENOMIC DNA]</scope>
    <source>
        <strain evidence="16 17">HAW-EB3</strain>
    </source>
</reference>
<dbReference type="GO" id="GO:0005886">
    <property type="term" value="C:plasma membrane"/>
    <property type="evidence" value="ECO:0007669"/>
    <property type="project" value="TreeGrafter"/>
</dbReference>
<dbReference type="InterPro" id="IPR003661">
    <property type="entry name" value="HisK_dim/P_dom"/>
</dbReference>
<evidence type="ECO:0000256" key="10">
    <source>
        <dbReference type="ARBA" id="ARBA00023136"/>
    </source>
</evidence>
<evidence type="ECO:0000256" key="11">
    <source>
        <dbReference type="PROSITE-ProRule" id="PRU00169"/>
    </source>
</evidence>
<dbReference type="InterPro" id="IPR004358">
    <property type="entry name" value="Sig_transdc_His_kin-like_C"/>
</dbReference>
<keyword evidence="10 13" id="KW-0472">Membrane</keyword>
<feature type="transmembrane region" description="Helical" evidence="13">
    <location>
        <begin position="132"/>
        <end position="153"/>
    </location>
</feature>
<dbReference type="CDD" id="cd10322">
    <property type="entry name" value="SLC5sbd"/>
    <property type="match status" value="1"/>
</dbReference>
<evidence type="ECO:0000256" key="1">
    <source>
        <dbReference type="ARBA" id="ARBA00000085"/>
    </source>
</evidence>
<gene>
    <name evidence="16" type="ordered locus">Ssed_1864</name>
</gene>
<dbReference type="SUPFAM" id="SSF47384">
    <property type="entry name" value="Homodimeric domain of signal transducing histidine kinase"/>
    <property type="match status" value="1"/>
</dbReference>
<feature type="transmembrane region" description="Helical" evidence="13">
    <location>
        <begin position="85"/>
        <end position="104"/>
    </location>
</feature>
<keyword evidence="17" id="KW-1185">Reference proteome</keyword>
<dbReference type="HOGENOM" id="CLU_000445_22_0_6"/>
<evidence type="ECO:0000256" key="7">
    <source>
        <dbReference type="ARBA" id="ARBA00022692"/>
    </source>
</evidence>
<feature type="transmembrane region" description="Helical" evidence="13">
    <location>
        <begin position="452"/>
        <end position="469"/>
    </location>
</feature>
<dbReference type="PANTHER" id="PTHR43047">
    <property type="entry name" value="TWO-COMPONENT HISTIDINE PROTEIN KINASE"/>
    <property type="match status" value="1"/>
</dbReference>
<dbReference type="SUPFAM" id="SSF55874">
    <property type="entry name" value="ATPase domain of HSP90 chaperone/DNA topoisomerase II/histidine kinase"/>
    <property type="match status" value="1"/>
</dbReference>
<feature type="transmembrane region" description="Helical" evidence="13">
    <location>
        <begin position="338"/>
        <end position="371"/>
    </location>
</feature>
<evidence type="ECO:0000313" key="16">
    <source>
        <dbReference type="EMBL" id="ABV36475.1"/>
    </source>
</evidence>
<dbReference type="Pfam" id="PF12860">
    <property type="entry name" value="PAS_7"/>
    <property type="match status" value="1"/>
</dbReference>
<dbReference type="InterPro" id="IPR011006">
    <property type="entry name" value="CheY-like_superfamily"/>
</dbReference>
<dbReference type="SMART" id="SM00388">
    <property type="entry name" value="HisKA"/>
    <property type="match status" value="1"/>
</dbReference>
<feature type="coiled-coil region" evidence="12">
    <location>
        <begin position="750"/>
        <end position="784"/>
    </location>
</feature>
<evidence type="ECO:0000259" key="14">
    <source>
        <dbReference type="PROSITE" id="PS50109"/>
    </source>
</evidence>
<dbReference type="InterPro" id="IPR005467">
    <property type="entry name" value="His_kinase_dom"/>
</dbReference>
<feature type="domain" description="Response regulatory" evidence="15">
    <location>
        <begin position="1040"/>
        <end position="1157"/>
    </location>
</feature>
<comment type="subcellular location">
    <subcellularLocation>
        <location evidence="2">Membrane</location>
        <topology evidence="2">Multi-pass membrane protein</topology>
    </subcellularLocation>
</comment>
<feature type="transmembrane region" description="Helical" evidence="13">
    <location>
        <begin position="173"/>
        <end position="192"/>
    </location>
</feature>
<organism evidence="16 17">
    <name type="scientific">Shewanella sediminis (strain HAW-EB3)</name>
    <dbReference type="NCBI Taxonomy" id="425104"/>
    <lineage>
        <taxon>Bacteria</taxon>
        <taxon>Pseudomonadati</taxon>
        <taxon>Pseudomonadota</taxon>
        <taxon>Gammaproteobacteria</taxon>
        <taxon>Alteromonadales</taxon>
        <taxon>Shewanellaceae</taxon>
        <taxon>Shewanella</taxon>
    </lineage>
</organism>
<dbReference type="eggNOG" id="COG0784">
    <property type="taxonomic scope" value="Bacteria"/>
</dbReference>
<keyword evidence="9 13" id="KW-1133">Transmembrane helix</keyword>
<feature type="transmembrane region" description="Helical" evidence="13">
    <location>
        <begin position="213"/>
        <end position="231"/>
    </location>
</feature>
<dbReference type="Gene3D" id="3.30.450.20">
    <property type="entry name" value="PAS domain"/>
    <property type="match status" value="1"/>
</dbReference>
<accession>A8FUF2</accession>
<dbReference type="Gene3D" id="1.10.287.130">
    <property type="match status" value="1"/>
</dbReference>
<dbReference type="SMART" id="SM00387">
    <property type="entry name" value="HATPase_c"/>
    <property type="match status" value="1"/>
</dbReference>
<evidence type="ECO:0000256" key="4">
    <source>
        <dbReference type="ARBA" id="ARBA00012438"/>
    </source>
</evidence>
<sequence precursor="true">MARFNSFFNAQWHKKENIMNLTIFVGVIAVLYVFLLFLLAWGAERWFSRITKRLQVWIYGLSLAVYCSSWSFLGTVGQSAQDLWSFLPIFIGPILIFTVGFGLLRKMVIVSKAHNITSVADFIAARYGKSQLLAAIVTLIALFGIMPYIALQLKAMVFSLNLFQPDDSPFDGAKVSLIITAVLAMFAILFGTRKLDATEHNPGMMLAIAFESLVKLAAFLIVGIVISFGFFDGFGDIWQQASERNLISEPVLRVESLMPQLLVGIAAFLCMPRQFHVMMVECNDEKTLLKARWLFPLYLLLFGLFVAPLALAGKLILGDSVAADTYVINLPLALDQPVLAIIALLGTLSAATGMVIVAVVTISVMVSNEWLVPVMLRTGKIKEKNFSQFSQFLLNARRLSIIVILGLGYFSYLSFIDSDSLSGLGMLSFGAFAQLAPALIGGMYWKNGNRSGVLLGLAVGFGLWCYILIKGASDVSGVFNNDFGLLEAITPNVRDILTALLANLACYVLGSIWFRAGVAERMQASAFVAPGELKSNTSRKGLPVSQQDLLILASRFVSPTRAYESFSRFSDEAVKSDSWHKSAPPELIAHTEHMLAGVLGGSSASLVMDSVQQGRDLALDEVFSLVDEASSKIILSQDMLRGAIEHAYEGMSVVDKDLNLVAWNYKYSELYQYPESFLQEGMPISDVVRFNAERGFCGAGDVEAKVQKRVQHMRNGTPHVSERERKDGKVIKIQGNPMPGGGFVMTFTDITQYREHAKALQEVNDTLEARVKERTYELAKLNSQLLESKAQEEMANASKSKFLAAVGHDLMQPLNAARLFTASLSQYPNLDQEGKKTLSHVNSSLKIAGELLTDLLDISKLDSGMVEVNRRDFAVSELLDGLSVEFDAMAKDSQIKFNMVPCSATINSDLSLLRRVLQNFLTNAYRYARGNRVLFGCRYRGDELEIQVLDTGCGIDEKETQEIFKEFKRLDNPTSKSVSGLGLGLAIADRISRVLDHKIHVTSVLGRGSVFSIRVPLGQTVKEAQPKKISTLLQPLAGVKVLCIDNEEAILAGLESLLSRWQCEVICAKDLADARIKLGLKGVAPDIVLADYHLDDGQNGVDAMDGIRALYGSHLPGVLITANTRKDLIDDVQQRGYRYMAKMVKPAALRALISSLIKK</sequence>
<dbReference type="GO" id="GO:0009927">
    <property type="term" value="F:histidine phosphotransfer kinase activity"/>
    <property type="evidence" value="ECO:0007669"/>
    <property type="project" value="TreeGrafter"/>
</dbReference>
<dbReference type="EMBL" id="CP000821">
    <property type="protein sequence ID" value="ABV36475.1"/>
    <property type="molecule type" value="Genomic_DNA"/>
</dbReference>
<dbReference type="InterPro" id="IPR036097">
    <property type="entry name" value="HisK_dim/P_sf"/>
</dbReference>
<dbReference type="SUPFAM" id="SSF55785">
    <property type="entry name" value="PYP-like sensor domain (PAS domain)"/>
    <property type="match status" value="1"/>
</dbReference>
<dbReference type="AlphaFoldDB" id="A8FUF2"/>
<dbReference type="SMART" id="SM00448">
    <property type="entry name" value="REC"/>
    <property type="match status" value="1"/>
</dbReference>
<dbReference type="eggNOG" id="COG2205">
    <property type="taxonomic scope" value="Bacteria"/>
</dbReference>
<dbReference type="InterPro" id="IPR001789">
    <property type="entry name" value="Sig_transdc_resp-reg_receiver"/>
</dbReference>
<evidence type="ECO:0000256" key="2">
    <source>
        <dbReference type="ARBA" id="ARBA00004141"/>
    </source>
</evidence>
<dbReference type="FunFam" id="3.30.565.10:FF:000049">
    <property type="entry name" value="Two-component sensor histidine kinase"/>
    <property type="match status" value="1"/>
</dbReference>
<dbReference type="InterPro" id="IPR036890">
    <property type="entry name" value="HATPase_C_sf"/>
</dbReference>
<dbReference type="FunFam" id="1.10.287.130:FF:000063">
    <property type="entry name" value="Hybrid sensor histidine kinase/response regulator"/>
    <property type="match status" value="1"/>
</dbReference>
<evidence type="ECO:0000256" key="5">
    <source>
        <dbReference type="ARBA" id="ARBA00022553"/>
    </source>
</evidence>
<keyword evidence="12" id="KW-0175">Coiled coil</keyword>
<proteinExistence type="inferred from homology"/>
<dbReference type="InterPro" id="IPR003594">
    <property type="entry name" value="HATPase_dom"/>
</dbReference>
<keyword evidence="6" id="KW-0808">Transferase</keyword>
<evidence type="ECO:0000256" key="12">
    <source>
        <dbReference type="SAM" id="Coils"/>
    </source>
</evidence>
<keyword evidence="8 16" id="KW-0418">Kinase</keyword>
<dbReference type="Gene3D" id="3.40.50.2300">
    <property type="match status" value="1"/>
</dbReference>
<dbReference type="GO" id="GO:0022857">
    <property type="term" value="F:transmembrane transporter activity"/>
    <property type="evidence" value="ECO:0007669"/>
    <property type="project" value="InterPro"/>
</dbReference>
<feature type="transmembrane region" description="Helical" evidence="13">
    <location>
        <begin position="293"/>
        <end position="318"/>
    </location>
</feature>
<dbReference type="Proteomes" id="UP000002015">
    <property type="component" value="Chromosome"/>
</dbReference>
<dbReference type="PROSITE" id="PS50109">
    <property type="entry name" value="HIS_KIN"/>
    <property type="match status" value="1"/>
</dbReference>
<dbReference type="PANTHER" id="PTHR43047:SF9">
    <property type="entry name" value="HISTIDINE KINASE"/>
    <property type="match status" value="1"/>
</dbReference>
<evidence type="ECO:0000313" key="17">
    <source>
        <dbReference type="Proteomes" id="UP000002015"/>
    </source>
</evidence>